<evidence type="ECO:0000313" key="2">
    <source>
        <dbReference type="Proteomes" id="UP000659767"/>
    </source>
</evidence>
<accession>A0ABQ2TEF3</accession>
<reference evidence="2" key="1">
    <citation type="journal article" date="2019" name="Int. J. Syst. Evol. Microbiol.">
        <title>The Global Catalogue of Microorganisms (GCM) 10K type strain sequencing project: providing services to taxonomists for standard genome sequencing and annotation.</title>
        <authorList>
            <consortium name="The Broad Institute Genomics Platform"/>
            <consortium name="The Broad Institute Genome Sequencing Center for Infectious Disease"/>
            <person name="Wu L."/>
            <person name="Ma J."/>
        </authorList>
    </citation>
    <scope>NUCLEOTIDE SEQUENCE [LARGE SCALE GENOMIC DNA]</scope>
    <source>
        <strain evidence="2">JCM 4350</strain>
    </source>
</reference>
<dbReference type="RefSeq" id="WP_164873534.1">
    <property type="nucleotide sequence ID" value="NZ_BMSZ01000014.1"/>
</dbReference>
<dbReference type="EMBL" id="BMSZ01000014">
    <property type="protein sequence ID" value="GGS66549.1"/>
    <property type="molecule type" value="Genomic_DNA"/>
</dbReference>
<proteinExistence type="predicted"/>
<comment type="caution">
    <text evidence="1">The sequence shown here is derived from an EMBL/GenBank/DDBJ whole genome shotgun (WGS) entry which is preliminary data.</text>
</comment>
<dbReference type="Proteomes" id="UP000659767">
    <property type="component" value="Unassembled WGS sequence"/>
</dbReference>
<sequence>MDEQLVRAFRWAARGVGSALDYIGLRTGVGTLTGGLRNAVGRRRR</sequence>
<protein>
    <submittedName>
        <fullName evidence="1">Uncharacterized protein</fullName>
    </submittedName>
</protein>
<organism evidence="1 2">
    <name type="scientific">Streptomyces badius</name>
    <dbReference type="NCBI Taxonomy" id="1941"/>
    <lineage>
        <taxon>Bacteria</taxon>
        <taxon>Bacillati</taxon>
        <taxon>Actinomycetota</taxon>
        <taxon>Actinomycetes</taxon>
        <taxon>Kitasatosporales</taxon>
        <taxon>Streptomycetaceae</taxon>
        <taxon>Streptomyces</taxon>
    </lineage>
</organism>
<evidence type="ECO:0000313" key="1">
    <source>
        <dbReference type="EMBL" id="GGS66549.1"/>
    </source>
</evidence>
<name>A0ABQ2TEF3_STRBA</name>
<keyword evidence="2" id="KW-1185">Reference proteome</keyword>
<gene>
    <name evidence="1" type="ORF">GCM10010253_46690</name>
</gene>